<dbReference type="InterPro" id="IPR051632">
    <property type="entry name" value="Rho_GEF"/>
</dbReference>
<feature type="region of interest" description="Disordered" evidence="1">
    <location>
        <begin position="321"/>
        <end position="401"/>
    </location>
</feature>
<dbReference type="PANTHER" id="PTHR13944:SF18">
    <property type="entry name" value="A-KINASE ANCHOR PROTEIN 13"/>
    <property type="match status" value="1"/>
</dbReference>
<dbReference type="EMBL" id="CAUEEQ010078825">
    <property type="protein sequence ID" value="CAJ0968025.1"/>
    <property type="molecule type" value="Genomic_DNA"/>
</dbReference>
<comment type="caution">
    <text evidence="2">The sequence shown here is derived from an EMBL/GenBank/DDBJ whole genome shotgun (WGS) entry which is preliminary data.</text>
</comment>
<name>A0ABN9MMN3_9NEOB</name>
<protein>
    <submittedName>
        <fullName evidence="2">Uncharacterized protein</fullName>
    </submittedName>
</protein>
<evidence type="ECO:0000313" key="2">
    <source>
        <dbReference type="EMBL" id="CAJ0968025.1"/>
    </source>
</evidence>
<feature type="compositionally biased region" description="Polar residues" evidence="1">
    <location>
        <begin position="342"/>
        <end position="368"/>
    </location>
</feature>
<feature type="non-terminal residue" evidence="2">
    <location>
        <position position="770"/>
    </location>
</feature>
<sequence>MYERHKRRYSLCNISKVDRADRSDVVLLKWVHNLLTYLTRFVNVFCLSRLIEITAVHSPHVLIQSFLTQSRQMTPKECPLADCLGAVSLTDDGHAMFLCDKESGSVNENVMSKCSKFLEETLHAEQSPPHTLKRDLGSDSGLSYTAPELLDEMIFTKLEDEQSMIHAASSGSEDASSLERNSSNGSDISLSHALMKRKHRELDSSSMNASGKTSDPEKTNLPETEVDKMVRINEGSPHTVHARSTVRSLSPSRRHSWEPGKHKGNDADISHRSSSLEGLTVIDKNATATQGAHSGLNRLSGPCIKGEDHGSFTSLTEEDQVLEQGTSRTSQQGLIDEPSLGNMISSGSEDTSSLEWTSSHGSDVSISRASVERTDSNTFSGSMGLRESEKTPVSENEGEELDRITDVSPHAIRSRSTIRSLSPFRRHSWEPGKHKNNNAEINRRRSLAVCFPHSVTAGRKVKVKAQMSPLCSAFTLRPAVTECGKQTARDLTDTRIYSLEGLAEKNSPAAHESSFVTRKLSGAPYKGDDHGSLTSLTEEEQEPDQRTGRTSHHAACGRSEVRDLGYSGSLGAPRLSKSMSLTAIGNPLVEVQGRIQPKRRISFSFSISPLIPKSRHAFSLGTSSSEDESDSSRPLNLGSNSLAHSISEEGSHQLPPSPSQKDLEGKNVTKVSRTFSYIRNKMSSGKKTKQDKEKAKDKEKEPSDKGKEKHKSNGHVFVTAAMMDTLTCKGCDKPFTKKPGYVCQGKQQGVYAACICFLVLVFKETVSQHI</sequence>
<feature type="compositionally biased region" description="Polar residues" evidence="1">
    <location>
        <begin position="323"/>
        <end position="333"/>
    </location>
</feature>
<accession>A0ABN9MMN3</accession>
<proteinExistence type="predicted"/>
<reference evidence="2" key="1">
    <citation type="submission" date="2023-07" db="EMBL/GenBank/DDBJ databases">
        <authorList>
            <person name="Stuckert A."/>
        </authorList>
    </citation>
    <scope>NUCLEOTIDE SEQUENCE</scope>
</reference>
<gene>
    <name evidence="2" type="ORF">RIMI_LOCUS22712888</name>
</gene>
<dbReference type="PANTHER" id="PTHR13944">
    <property type="entry name" value="AGAP007712-PA"/>
    <property type="match status" value="1"/>
</dbReference>
<feature type="compositionally biased region" description="Polar residues" evidence="1">
    <location>
        <begin position="204"/>
        <end position="213"/>
    </location>
</feature>
<keyword evidence="3" id="KW-1185">Reference proteome</keyword>
<feature type="region of interest" description="Disordered" evidence="1">
    <location>
        <begin position="165"/>
        <end position="222"/>
    </location>
</feature>
<evidence type="ECO:0000313" key="3">
    <source>
        <dbReference type="Proteomes" id="UP001176940"/>
    </source>
</evidence>
<feature type="region of interest" description="Disordered" evidence="1">
    <location>
        <begin position="237"/>
        <end position="272"/>
    </location>
</feature>
<dbReference type="Proteomes" id="UP001176940">
    <property type="component" value="Unassembled WGS sequence"/>
</dbReference>
<feature type="compositionally biased region" description="Polar residues" evidence="1">
    <location>
        <begin position="633"/>
        <end position="644"/>
    </location>
</feature>
<feature type="compositionally biased region" description="Polar residues" evidence="1">
    <location>
        <begin position="169"/>
        <end position="189"/>
    </location>
</feature>
<organism evidence="2 3">
    <name type="scientific">Ranitomeya imitator</name>
    <name type="common">mimic poison frog</name>
    <dbReference type="NCBI Taxonomy" id="111125"/>
    <lineage>
        <taxon>Eukaryota</taxon>
        <taxon>Metazoa</taxon>
        <taxon>Chordata</taxon>
        <taxon>Craniata</taxon>
        <taxon>Vertebrata</taxon>
        <taxon>Euteleostomi</taxon>
        <taxon>Amphibia</taxon>
        <taxon>Batrachia</taxon>
        <taxon>Anura</taxon>
        <taxon>Neobatrachia</taxon>
        <taxon>Hyloidea</taxon>
        <taxon>Dendrobatidae</taxon>
        <taxon>Dendrobatinae</taxon>
        <taxon>Ranitomeya</taxon>
    </lineage>
</organism>
<feature type="compositionally biased region" description="Basic and acidic residues" evidence="1">
    <location>
        <begin position="688"/>
        <end position="707"/>
    </location>
</feature>
<feature type="region of interest" description="Disordered" evidence="1">
    <location>
        <begin position="679"/>
        <end position="712"/>
    </location>
</feature>
<evidence type="ECO:0000256" key="1">
    <source>
        <dbReference type="SAM" id="MobiDB-lite"/>
    </source>
</evidence>
<feature type="compositionally biased region" description="Basic and acidic residues" evidence="1">
    <location>
        <begin position="255"/>
        <end position="271"/>
    </location>
</feature>
<feature type="region of interest" description="Disordered" evidence="1">
    <location>
        <begin position="508"/>
        <end position="560"/>
    </location>
</feature>
<feature type="region of interest" description="Disordered" evidence="1">
    <location>
        <begin position="617"/>
        <end position="666"/>
    </location>
</feature>